<dbReference type="EMBL" id="JAUTXT010000046">
    <property type="protein sequence ID" value="KAK3671152.1"/>
    <property type="molecule type" value="Genomic_DNA"/>
</dbReference>
<feature type="compositionally biased region" description="Basic and acidic residues" evidence="1">
    <location>
        <begin position="23"/>
        <end position="35"/>
    </location>
</feature>
<feature type="compositionally biased region" description="Polar residues" evidence="1">
    <location>
        <begin position="189"/>
        <end position="201"/>
    </location>
</feature>
<evidence type="ECO:0008006" key="4">
    <source>
        <dbReference type="Google" id="ProtNLM"/>
    </source>
</evidence>
<accession>A0AAE0WHJ4</accession>
<proteinExistence type="predicted"/>
<name>A0AAE0WHJ4_9PEZI</name>
<feature type="region of interest" description="Disordered" evidence="1">
    <location>
        <begin position="1"/>
        <end position="90"/>
    </location>
</feature>
<keyword evidence="3" id="KW-1185">Reference proteome</keyword>
<dbReference type="PANTHER" id="PTHR37540">
    <property type="entry name" value="TRANSCRIPTION FACTOR (ACR-2), PUTATIVE-RELATED-RELATED"/>
    <property type="match status" value="1"/>
</dbReference>
<dbReference type="Proteomes" id="UP001274830">
    <property type="component" value="Unassembled WGS sequence"/>
</dbReference>
<dbReference type="Pfam" id="PF11951">
    <property type="entry name" value="Fungal_trans_2"/>
    <property type="match status" value="1"/>
</dbReference>
<sequence>MMFETFRVEDPGRFSNASADENGDTRADSPMETRRSLSSTPSLARSAREGYITVADESLLAPIGNRAQEQPPSRRTRPTRPPRSTSNSGDVRFVVINHPEQLHNRSELRLNRQHVMKDFLTKAAKDPNTKDIRVTNQVAGRKRPRVEVPTTGISYNPVAPSRIFQVNGIAPDASSSSASNTAIRPPGRNNVSDQAPSSDQQAKAPRVTTATVTAKAVSAPLVSGISGRFRNYAYLGTTPDEVPFPLHHINGSLNPFDTWPKLDDPKIRVNELKWSCSRRFGSRGIADHWVPMLLSARHAFLSTIVISSAHDDIMSRQSKHPDQRPKTESVARATVRHQVTTMVNECMKDPMLQTSDATLVAVLHLLNAGIMGCDDKDMRVHERGINAMVRQRGGLNALGVHGQLAMICTITMYIVASLRETVPDPLYMRFAAAQKTQIPKGPRNLPESPLYCRRTGYQTLTRVIKPETRIYKLLELCRQLTNAYCAQLNTTSSSSSPAQGASEDDSRKDEIAALTIEIFTLPRASALPFDHPHERYTYEALRLTALIFSQALCNNIPFSTAAHQLQLSGGYTSLGTGTLSTEAPVVKDCLMHIHIRNALIRTDTADCWGHLAGVLFWISLVAGSAANPETGFGTGGYRERRVDDVGEGEEEEARKWLAAVVVRCEIVLGFEYGTGVLETMKTMMGIQEGLARGAGSREGGGRG</sequence>
<protein>
    <recommendedName>
        <fullName evidence="4">Tachykinin family protein</fullName>
    </recommendedName>
</protein>
<dbReference type="AlphaFoldDB" id="A0AAE0WHJ4"/>
<feature type="compositionally biased region" description="Polar residues" evidence="1">
    <location>
        <begin position="173"/>
        <end position="182"/>
    </location>
</feature>
<organism evidence="2 3">
    <name type="scientific">Recurvomyces mirabilis</name>
    <dbReference type="NCBI Taxonomy" id="574656"/>
    <lineage>
        <taxon>Eukaryota</taxon>
        <taxon>Fungi</taxon>
        <taxon>Dikarya</taxon>
        <taxon>Ascomycota</taxon>
        <taxon>Pezizomycotina</taxon>
        <taxon>Dothideomycetes</taxon>
        <taxon>Dothideomycetidae</taxon>
        <taxon>Mycosphaerellales</taxon>
        <taxon>Teratosphaeriaceae</taxon>
        <taxon>Recurvomyces</taxon>
    </lineage>
</organism>
<dbReference type="InterPro" id="IPR021858">
    <property type="entry name" value="Fun_TF"/>
</dbReference>
<dbReference type="PANTHER" id="PTHR37540:SF5">
    <property type="entry name" value="TRANSCRIPTION FACTOR DOMAIN-CONTAINING PROTEIN"/>
    <property type="match status" value="1"/>
</dbReference>
<reference evidence="2" key="1">
    <citation type="submission" date="2023-07" db="EMBL/GenBank/DDBJ databases">
        <title>Black Yeasts Isolated from many extreme environments.</title>
        <authorList>
            <person name="Coleine C."/>
            <person name="Stajich J.E."/>
            <person name="Selbmann L."/>
        </authorList>
    </citation>
    <scope>NUCLEOTIDE SEQUENCE</scope>
    <source>
        <strain evidence="2">CCFEE 5485</strain>
    </source>
</reference>
<evidence type="ECO:0000256" key="1">
    <source>
        <dbReference type="SAM" id="MobiDB-lite"/>
    </source>
</evidence>
<gene>
    <name evidence="2" type="ORF">LTR78_008953</name>
</gene>
<feature type="compositionally biased region" description="Basic and acidic residues" evidence="1">
    <location>
        <begin position="1"/>
        <end position="12"/>
    </location>
</feature>
<evidence type="ECO:0000313" key="2">
    <source>
        <dbReference type="EMBL" id="KAK3671152.1"/>
    </source>
</evidence>
<feature type="region of interest" description="Disordered" evidence="1">
    <location>
        <begin position="170"/>
        <end position="206"/>
    </location>
</feature>
<evidence type="ECO:0000313" key="3">
    <source>
        <dbReference type="Proteomes" id="UP001274830"/>
    </source>
</evidence>
<comment type="caution">
    <text evidence="2">The sequence shown here is derived from an EMBL/GenBank/DDBJ whole genome shotgun (WGS) entry which is preliminary data.</text>
</comment>